<gene>
    <name evidence="1" type="ORF">QBD33_08345</name>
</gene>
<dbReference type="EMBL" id="CP123488">
    <property type="protein sequence ID" value="WGL57758.1"/>
    <property type="molecule type" value="Genomic_DNA"/>
</dbReference>
<organism evidence="1 2">
    <name type="scientific">Kluyvera intermedia</name>
    <name type="common">Enterobacter intermedius</name>
    <dbReference type="NCBI Taxonomy" id="61648"/>
    <lineage>
        <taxon>Bacteria</taxon>
        <taxon>Pseudomonadati</taxon>
        <taxon>Pseudomonadota</taxon>
        <taxon>Gammaproteobacteria</taxon>
        <taxon>Enterobacterales</taxon>
        <taxon>Enterobacteriaceae</taxon>
        <taxon>Kluyvera</taxon>
    </lineage>
</organism>
<protein>
    <recommendedName>
        <fullName evidence="3">Lipoprotein</fullName>
    </recommendedName>
</protein>
<evidence type="ECO:0008006" key="3">
    <source>
        <dbReference type="Google" id="ProtNLM"/>
    </source>
</evidence>
<evidence type="ECO:0000313" key="2">
    <source>
        <dbReference type="Proteomes" id="UP001177527"/>
    </source>
</evidence>
<dbReference type="AlphaFoldDB" id="A0AA95G3J8"/>
<evidence type="ECO:0000313" key="1">
    <source>
        <dbReference type="EMBL" id="WGL57758.1"/>
    </source>
</evidence>
<dbReference type="PROSITE" id="PS51257">
    <property type="entry name" value="PROKAR_LIPOPROTEIN"/>
    <property type="match status" value="1"/>
</dbReference>
<reference evidence="1" key="1">
    <citation type="submission" date="2023-04" db="EMBL/GenBank/DDBJ databases">
        <title>APH(3)-Id, a novel chromosomal aminoglycoside phosphotransferase, identified from an environmental isolate of Kluyvera intermedia DW18.</title>
        <authorList>
            <person name="Sha Y."/>
        </authorList>
    </citation>
    <scope>NUCLEOTIDE SEQUENCE</scope>
    <source>
        <strain evidence="1">DW18</strain>
    </source>
</reference>
<dbReference type="RefSeq" id="WP_280558347.1">
    <property type="nucleotide sequence ID" value="NZ_CP123488.1"/>
</dbReference>
<name>A0AA95G3J8_KLUIN</name>
<proteinExistence type="predicted"/>
<sequence length="127" mass="14198">MRKFAFSVFTLLLTACSSTPPPMLTKIDSLEIPVVQNISSTTSPVEMTSLHQENKSIIDNLTLTLKTDYLLDVKTADIFDDHSQAHQVYQTLSKLDQIRLVNNLYLKEKNMDGLVKVNSSLVSLVQG</sequence>
<dbReference type="Proteomes" id="UP001177527">
    <property type="component" value="Chromosome"/>
</dbReference>
<accession>A0AA95G3J8</accession>